<sequence>MSATVISMADFNAAAAQAQYVRRPVSVLVHWSESSAWGEEVTIPFVEFEAQAAAVATGYTLGGYLKTKITVNFDDAETYECRIDLAATDEMGFTDHCLDMLQYYETDKGRDYYQRTNSEDLIEFVRGIDFGIDAQLNGERRAAGAAAEQVAREIAAIEAQAAQEKARKEAAEAYAAELARLQAGPAELAHLKPLAEGERGAVAAAKNVRRDLKKSFPDCKFSVTSQHGMINITWQDGPTRAQVNQLVAKYKKGRFDSMTDCYDYDTTPFNEIYGGADCTNTSREISAEILATATRLVEQQSGEKITGDVKQQIWGQWADTVVWGEAHKITLVDGVWHTEGGPLHGILRIPRPPLKRIPRRSPGLAWMSRNFPPPYPAGSGQSPSNRARVASTSTASKPPPHKRHGKSPRPS</sequence>
<feature type="domain" description="Large polyvalent protein associated" evidence="3">
    <location>
        <begin position="24"/>
        <end position="105"/>
    </location>
</feature>
<evidence type="ECO:0000256" key="1">
    <source>
        <dbReference type="SAM" id="Coils"/>
    </source>
</evidence>
<organism evidence="5 6">
    <name type="scientific">Aeromonas caviae</name>
    <name type="common">Aeromonas punctata</name>
    <dbReference type="NCBI Taxonomy" id="648"/>
    <lineage>
        <taxon>Bacteria</taxon>
        <taxon>Pseudomonadati</taxon>
        <taxon>Pseudomonadota</taxon>
        <taxon>Gammaproteobacteria</taxon>
        <taxon>Aeromonadales</taxon>
        <taxon>Aeromonadaceae</taxon>
        <taxon>Aeromonas</taxon>
    </lineage>
</organism>
<feature type="coiled-coil region" evidence="1">
    <location>
        <begin position="147"/>
        <end position="174"/>
    </location>
</feature>
<evidence type="ECO:0008006" key="7">
    <source>
        <dbReference type="Google" id="ProtNLM"/>
    </source>
</evidence>
<dbReference type="Proteomes" id="UP000266778">
    <property type="component" value="Plasmid pAeca2"/>
</dbReference>
<proteinExistence type="predicted"/>
<accession>A0A7D5UL37</accession>
<dbReference type="AlphaFoldDB" id="A0A7D5UL37"/>
<dbReference type="EMBL" id="CP039628">
    <property type="protein sequence ID" value="QLI60466.1"/>
    <property type="molecule type" value="Genomic_DNA"/>
</dbReference>
<geneLocation type="plasmid" evidence="6">
    <name>paeca2</name>
</geneLocation>
<dbReference type="Pfam" id="PF18840">
    <property type="entry name" value="LPD25"/>
    <property type="match status" value="1"/>
</dbReference>
<evidence type="ECO:0000259" key="3">
    <source>
        <dbReference type="Pfam" id="PF18840"/>
    </source>
</evidence>
<feature type="compositionally biased region" description="Polar residues" evidence="2">
    <location>
        <begin position="379"/>
        <end position="396"/>
    </location>
</feature>
<feature type="region of interest" description="Disordered" evidence="2">
    <location>
        <begin position="365"/>
        <end position="411"/>
    </location>
</feature>
<dbReference type="Pfam" id="PF18847">
    <property type="entry name" value="LPD29"/>
    <property type="match status" value="1"/>
</dbReference>
<dbReference type="InterPro" id="IPR041311">
    <property type="entry name" value="LPD29"/>
</dbReference>
<keyword evidence="5" id="KW-0614">Plasmid</keyword>
<gene>
    <name evidence="5" type="ORF">C1C91_23590</name>
</gene>
<feature type="domain" description="Large polyvalent protein associated" evidence="4">
    <location>
        <begin position="204"/>
        <end position="285"/>
    </location>
</feature>
<dbReference type="InterPro" id="IPR041045">
    <property type="entry name" value="LPD25"/>
</dbReference>
<evidence type="ECO:0000313" key="6">
    <source>
        <dbReference type="Proteomes" id="UP000266778"/>
    </source>
</evidence>
<feature type="compositionally biased region" description="Basic residues" evidence="2">
    <location>
        <begin position="399"/>
        <end position="411"/>
    </location>
</feature>
<evidence type="ECO:0000256" key="2">
    <source>
        <dbReference type="SAM" id="MobiDB-lite"/>
    </source>
</evidence>
<keyword evidence="1" id="KW-0175">Coiled coil</keyword>
<evidence type="ECO:0000259" key="4">
    <source>
        <dbReference type="Pfam" id="PF18847"/>
    </source>
</evidence>
<protein>
    <recommendedName>
        <fullName evidence="7">Large polyvalent protein associated domain-containing protein</fullName>
    </recommendedName>
</protein>
<name>A0A7D5UL37_AERCA</name>
<reference evidence="5 6" key="1">
    <citation type="submission" date="2019-04" db="EMBL/GenBank/DDBJ databases">
        <title>Novel transposon Tn6433 variants accelerate the dissemination of tet(E) in Aeromonas under oxytetracycline stresses.</title>
        <authorList>
            <person name="Shi Y."/>
            <person name="Tian Z."/>
            <person name="Zhang Y."/>
            <person name="Zhang H."/>
            <person name="Yang M."/>
        </authorList>
    </citation>
    <scope>NUCLEOTIDE SEQUENCE [LARGE SCALE GENOMIC DNA]</scope>
    <source>
        <strain evidence="5 6">T25-39</strain>
        <plasmid evidence="6">paeca2</plasmid>
    </source>
</reference>
<evidence type="ECO:0000313" key="5">
    <source>
        <dbReference type="EMBL" id="QLI60466.1"/>
    </source>
</evidence>